<feature type="region of interest" description="Disordered" evidence="1">
    <location>
        <begin position="244"/>
        <end position="265"/>
    </location>
</feature>
<feature type="region of interest" description="Disordered" evidence="1">
    <location>
        <begin position="300"/>
        <end position="384"/>
    </location>
</feature>
<feature type="compositionally biased region" description="Low complexity" evidence="1">
    <location>
        <begin position="70"/>
        <end position="82"/>
    </location>
</feature>
<gene>
    <name evidence="3" type="ORF">Agub_g11540</name>
</gene>
<dbReference type="AlphaFoldDB" id="A0AAD3HQL1"/>
<reference evidence="3 4" key="1">
    <citation type="journal article" date="2021" name="Sci. Rep.">
        <title>Genome sequencing of the multicellular alga Astrephomene provides insights into convergent evolution of germ-soma differentiation.</title>
        <authorList>
            <person name="Yamashita S."/>
            <person name="Yamamoto K."/>
            <person name="Matsuzaki R."/>
            <person name="Suzuki S."/>
            <person name="Yamaguchi H."/>
            <person name="Hirooka S."/>
            <person name="Minakuchi Y."/>
            <person name="Miyagishima S."/>
            <person name="Kawachi M."/>
            <person name="Toyoda A."/>
            <person name="Nozaki H."/>
        </authorList>
    </citation>
    <scope>NUCLEOTIDE SEQUENCE [LARGE SCALE GENOMIC DNA]</scope>
    <source>
        <strain evidence="3 4">NIES-4017</strain>
    </source>
</reference>
<keyword evidence="2" id="KW-0472">Membrane</keyword>
<feature type="compositionally biased region" description="Low complexity" evidence="1">
    <location>
        <begin position="361"/>
        <end position="376"/>
    </location>
</feature>
<evidence type="ECO:0000313" key="4">
    <source>
        <dbReference type="Proteomes" id="UP001054857"/>
    </source>
</evidence>
<feature type="compositionally biased region" description="Low complexity" evidence="1">
    <location>
        <begin position="300"/>
        <end position="325"/>
    </location>
</feature>
<evidence type="ECO:0000313" key="3">
    <source>
        <dbReference type="EMBL" id="GFR49503.1"/>
    </source>
</evidence>
<keyword evidence="4" id="KW-1185">Reference proteome</keyword>
<evidence type="ECO:0000256" key="2">
    <source>
        <dbReference type="SAM" id="Phobius"/>
    </source>
</evidence>
<evidence type="ECO:0000256" key="1">
    <source>
        <dbReference type="SAM" id="MobiDB-lite"/>
    </source>
</evidence>
<proteinExistence type="predicted"/>
<dbReference type="EMBL" id="BMAR01000030">
    <property type="protein sequence ID" value="GFR49503.1"/>
    <property type="molecule type" value="Genomic_DNA"/>
</dbReference>
<organism evidence="3 4">
    <name type="scientific">Astrephomene gubernaculifera</name>
    <dbReference type="NCBI Taxonomy" id="47775"/>
    <lineage>
        <taxon>Eukaryota</taxon>
        <taxon>Viridiplantae</taxon>
        <taxon>Chlorophyta</taxon>
        <taxon>core chlorophytes</taxon>
        <taxon>Chlorophyceae</taxon>
        <taxon>CS clade</taxon>
        <taxon>Chlamydomonadales</taxon>
        <taxon>Astrephomenaceae</taxon>
        <taxon>Astrephomene</taxon>
    </lineage>
</organism>
<accession>A0AAD3HQL1</accession>
<feature type="compositionally biased region" description="Polar residues" evidence="1">
    <location>
        <begin position="89"/>
        <end position="106"/>
    </location>
</feature>
<feature type="compositionally biased region" description="Pro residues" evidence="1">
    <location>
        <begin position="107"/>
        <end position="118"/>
    </location>
</feature>
<feature type="compositionally biased region" description="Low complexity" evidence="1">
    <location>
        <begin position="119"/>
        <end position="129"/>
    </location>
</feature>
<feature type="region of interest" description="Disordered" evidence="1">
    <location>
        <begin position="500"/>
        <end position="524"/>
    </location>
</feature>
<comment type="caution">
    <text evidence="3">The sequence shown here is derived from an EMBL/GenBank/DDBJ whole genome shotgun (WGS) entry which is preliminary data.</text>
</comment>
<feature type="region of interest" description="Disordered" evidence="1">
    <location>
        <begin position="69"/>
        <end position="149"/>
    </location>
</feature>
<feature type="transmembrane region" description="Helical" evidence="2">
    <location>
        <begin position="478"/>
        <end position="500"/>
    </location>
</feature>
<feature type="compositionally biased region" description="Low complexity" evidence="1">
    <location>
        <begin position="514"/>
        <end position="524"/>
    </location>
</feature>
<feature type="region of interest" description="Disordered" evidence="1">
    <location>
        <begin position="410"/>
        <end position="436"/>
    </location>
</feature>
<feature type="compositionally biased region" description="Low complexity" evidence="1">
    <location>
        <begin position="248"/>
        <end position="265"/>
    </location>
</feature>
<sequence length="524" mass="54436">MARCCIDNVNGYRPLCASGFGRVVVGIRLSSPISCAQSCSPPTCSWPSLLTAPQRWPCSGRRVATFSHLRSASRGQSGSSSPSREDATDSQPSAAPSNHAQQQTEPQDPPNAETPPASPAQSSPPSSAADNSDYSRPQPPSQRRQQQRFGSRSSLLAWLARVLAHPQAQLPLRIAFNVSMLLVLMRLWPGGRGLMGDGSDESPIKLPYSEFVRSSKTNQVDVVILDGPKVYFTLRPDSPILQLRRNKQQQQQQQGQKQAQGQLQQQQQQQQEQAAAAAAAAASAAPGAPVLVKVTPQQPGSSAVVAPSLPSASSASSLPSHGSAPDQQQQQAVSRSGGGGSWRGWLPLQRGRGRGGHGEHAATSTPIPTAAAAPSAAGGGGGAATAAAPALQQQEAVAAGAASPAAAVAASTTGADQERRATNAAASTSAPSSSSSASSSLIFYSIRPDDYPMPYDVLESNAVPITAYERRDSSGNGILTVLSYVVVAFLVLSTLSRLLGRPDTRGPGRRHRPSGSPSFPFGSA</sequence>
<name>A0AAD3HQL1_9CHLO</name>
<dbReference type="Proteomes" id="UP001054857">
    <property type="component" value="Unassembled WGS sequence"/>
</dbReference>
<keyword evidence="2" id="KW-0812">Transmembrane</keyword>
<feature type="compositionally biased region" description="Low complexity" evidence="1">
    <location>
        <begin position="424"/>
        <end position="436"/>
    </location>
</feature>
<keyword evidence="2" id="KW-1133">Transmembrane helix</keyword>
<feature type="non-terminal residue" evidence="3">
    <location>
        <position position="524"/>
    </location>
</feature>
<protein>
    <submittedName>
        <fullName evidence="3">Uncharacterized protein</fullName>
    </submittedName>
</protein>